<dbReference type="Gene3D" id="3.40.225.10">
    <property type="entry name" value="Class II aldolase/adducin N-terminal domain"/>
    <property type="match status" value="1"/>
</dbReference>
<dbReference type="PANTHER" id="PTHR22789:SF0">
    <property type="entry name" value="3-OXO-TETRONATE 4-PHOSPHATE DECARBOXYLASE-RELATED"/>
    <property type="match status" value="1"/>
</dbReference>
<reference evidence="5" key="1">
    <citation type="submission" date="2016-10" db="EMBL/GenBank/DDBJ databases">
        <authorList>
            <person name="Varghese N."/>
            <person name="Submissions S."/>
        </authorList>
    </citation>
    <scope>NUCLEOTIDE SEQUENCE [LARGE SCALE GENOMIC DNA]</scope>
    <source>
        <strain evidence="5">NLAE-zl-G277</strain>
    </source>
</reference>
<dbReference type="GO" id="GO:0005829">
    <property type="term" value="C:cytosol"/>
    <property type="evidence" value="ECO:0007669"/>
    <property type="project" value="TreeGrafter"/>
</dbReference>
<dbReference type="GO" id="GO:0016832">
    <property type="term" value="F:aldehyde-lyase activity"/>
    <property type="evidence" value="ECO:0007669"/>
    <property type="project" value="TreeGrafter"/>
</dbReference>
<dbReference type="RefSeq" id="WP_092360361.1">
    <property type="nucleotide sequence ID" value="NZ_CABJCG010000007.1"/>
</dbReference>
<organism evidence="4 5">
    <name type="scientific">Enterocloster lavalensis</name>
    <dbReference type="NCBI Taxonomy" id="460384"/>
    <lineage>
        <taxon>Bacteria</taxon>
        <taxon>Bacillati</taxon>
        <taxon>Bacillota</taxon>
        <taxon>Clostridia</taxon>
        <taxon>Lachnospirales</taxon>
        <taxon>Lachnospiraceae</taxon>
        <taxon>Enterocloster</taxon>
    </lineage>
</organism>
<dbReference type="PANTHER" id="PTHR22789">
    <property type="entry name" value="FUCULOSE PHOSPHATE ALDOLASE"/>
    <property type="match status" value="1"/>
</dbReference>
<dbReference type="InterPro" id="IPR050197">
    <property type="entry name" value="Aldolase_class_II_sugar_metab"/>
</dbReference>
<dbReference type="STRING" id="460384.SAMN05216313_10191"/>
<dbReference type="GO" id="GO:0046872">
    <property type="term" value="F:metal ion binding"/>
    <property type="evidence" value="ECO:0007669"/>
    <property type="project" value="UniProtKB-KW"/>
</dbReference>
<dbReference type="Pfam" id="PF00596">
    <property type="entry name" value="Aldolase_II"/>
    <property type="match status" value="1"/>
</dbReference>
<keyword evidence="1" id="KW-0479">Metal-binding</keyword>
<dbReference type="InterPro" id="IPR036409">
    <property type="entry name" value="Aldolase_II/adducin_N_sf"/>
</dbReference>
<protein>
    <submittedName>
        <fullName evidence="4">L-fuculose-phosphate aldolase</fullName>
    </submittedName>
</protein>
<dbReference type="InterPro" id="IPR001303">
    <property type="entry name" value="Aldolase_II/adducin_N"/>
</dbReference>
<dbReference type="Proteomes" id="UP000198508">
    <property type="component" value="Unassembled WGS sequence"/>
</dbReference>
<proteinExistence type="predicted"/>
<dbReference type="EMBL" id="FOIM01000001">
    <property type="protein sequence ID" value="SES94893.1"/>
    <property type="molecule type" value="Genomic_DNA"/>
</dbReference>
<dbReference type="GO" id="GO:0019323">
    <property type="term" value="P:pentose catabolic process"/>
    <property type="evidence" value="ECO:0007669"/>
    <property type="project" value="TreeGrafter"/>
</dbReference>
<keyword evidence="5" id="KW-1185">Reference proteome</keyword>
<evidence type="ECO:0000313" key="5">
    <source>
        <dbReference type="Proteomes" id="UP000198508"/>
    </source>
</evidence>
<keyword evidence="2" id="KW-0456">Lyase</keyword>
<feature type="domain" description="Class II aldolase/adducin N-terminal" evidence="3">
    <location>
        <begin position="6"/>
        <end position="181"/>
    </location>
</feature>
<accession>A0A1I0AKW7</accession>
<dbReference type="SUPFAM" id="SSF53639">
    <property type="entry name" value="AraD/HMP-PK domain-like"/>
    <property type="match status" value="1"/>
</dbReference>
<evidence type="ECO:0000313" key="4">
    <source>
        <dbReference type="EMBL" id="SES94893.1"/>
    </source>
</evidence>
<evidence type="ECO:0000256" key="2">
    <source>
        <dbReference type="ARBA" id="ARBA00023239"/>
    </source>
</evidence>
<dbReference type="SMART" id="SM01007">
    <property type="entry name" value="Aldolase_II"/>
    <property type="match status" value="1"/>
</dbReference>
<dbReference type="GeneID" id="93277919"/>
<dbReference type="AlphaFoldDB" id="A0A1I0AKW7"/>
<sequence length="212" mass="23282">MDEMTKRLIEAGRTIVEKGLTWGTSGNLSVRRQDRVWITASGTRIGALTEEDILVCDPEGRVVAGKKKPSKETGMHLAVYRERPDAEGIVHCSPFYTTLCACSGIALKTNLFIEAMYYDRKVARIPYFHAGSPELAQGAARAAREAGVIFMSNHGILTLDTCLEEAVMAVEITEQMCKMNVLASMGGFGLTETDSGMVEEFLTGGYYKKVKR</sequence>
<evidence type="ECO:0000259" key="3">
    <source>
        <dbReference type="SMART" id="SM01007"/>
    </source>
</evidence>
<evidence type="ECO:0000256" key="1">
    <source>
        <dbReference type="ARBA" id="ARBA00022723"/>
    </source>
</evidence>
<gene>
    <name evidence="4" type="ORF">SAMN05216313_10191</name>
</gene>
<name>A0A1I0AKW7_9FIRM</name>